<dbReference type="PRINTS" id="PR00332">
    <property type="entry name" value="HISTRIAD"/>
</dbReference>
<keyword evidence="6" id="KW-1185">Reference proteome</keyword>
<organism evidence="5 6">
    <name type="scientific">Thelephora terrestris</name>
    <dbReference type="NCBI Taxonomy" id="56493"/>
    <lineage>
        <taxon>Eukaryota</taxon>
        <taxon>Fungi</taxon>
        <taxon>Dikarya</taxon>
        <taxon>Basidiomycota</taxon>
        <taxon>Agaricomycotina</taxon>
        <taxon>Agaricomycetes</taxon>
        <taxon>Thelephorales</taxon>
        <taxon>Thelephoraceae</taxon>
        <taxon>Thelephora</taxon>
    </lineage>
</organism>
<gene>
    <name evidence="5" type="ORF">BJ322DRAFT_487771</name>
</gene>
<comment type="caution">
    <text evidence="5">The sequence shown here is derived from an EMBL/GenBank/DDBJ whole genome shotgun (WGS) entry which is preliminary data.</text>
</comment>
<feature type="active site" description="Tele-AMP-histidine intermediate" evidence="1">
    <location>
        <position position="117"/>
    </location>
</feature>
<dbReference type="GO" id="GO:0003824">
    <property type="term" value="F:catalytic activity"/>
    <property type="evidence" value="ECO:0007669"/>
    <property type="project" value="InterPro"/>
</dbReference>
<dbReference type="Pfam" id="PF01230">
    <property type="entry name" value="HIT"/>
    <property type="match status" value="1"/>
</dbReference>
<dbReference type="AlphaFoldDB" id="A0A9P6H3L9"/>
<evidence type="ECO:0000256" key="3">
    <source>
        <dbReference type="PROSITE-ProRule" id="PRU00464"/>
    </source>
</evidence>
<dbReference type="InterPro" id="IPR036265">
    <property type="entry name" value="HIT-like_sf"/>
</dbReference>
<accession>A0A9P6H3L9</accession>
<dbReference type="EMBL" id="WIUZ02000022">
    <property type="protein sequence ID" value="KAF9778742.1"/>
    <property type="molecule type" value="Genomic_DNA"/>
</dbReference>
<protein>
    <submittedName>
        <fullName evidence="5">HIT-like protein</fullName>
    </submittedName>
</protein>
<dbReference type="OrthoDB" id="672793at2759"/>
<reference evidence="5" key="2">
    <citation type="submission" date="2020-11" db="EMBL/GenBank/DDBJ databases">
        <authorList>
            <consortium name="DOE Joint Genome Institute"/>
            <person name="Kuo A."/>
            <person name="Miyauchi S."/>
            <person name="Kiss E."/>
            <person name="Drula E."/>
            <person name="Kohler A."/>
            <person name="Sanchez-Garcia M."/>
            <person name="Andreopoulos B."/>
            <person name="Barry K.W."/>
            <person name="Bonito G."/>
            <person name="Buee M."/>
            <person name="Carver A."/>
            <person name="Chen C."/>
            <person name="Cichocki N."/>
            <person name="Clum A."/>
            <person name="Culley D."/>
            <person name="Crous P.W."/>
            <person name="Fauchery L."/>
            <person name="Girlanda M."/>
            <person name="Hayes R."/>
            <person name="Keri Z."/>
            <person name="Labutti K."/>
            <person name="Lipzen A."/>
            <person name="Lombard V."/>
            <person name="Magnuson J."/>
            <person name="Maillard F."/>
            <person name="Morin E."/>
            <person name="Murat C."/>
            <person name="Nolan M."/>
            <person name="Ohm R."/>
            <person name="Pangilinan J."/>
            <person name="Pereira M."/>
            <person name="Perotto S."/>
            <person name="Peter M."/>
            <person name="Riley R."/>
            <person name="Sitrit Y."/>
            <person name="Stielow B."/>
            <person name="Szollosi G."/>
            <person name="Zifcakova L."/>
            <person name="Stursova M."/>
            <person name="Spatafora J.W."/>
            <person name="Tedersoo L."/>
            <person name="Vaario L.-M."/>
            <person name="Yamada A."/>
            <person name="Yan M."/>
            <person name="Wang P."/>
            <person name="Xu J."/>
            <person name="Bruns T."/>
            <person name="Baldrian P."/>
            <person name="Vilgalys R."/>
            <person name="Henrissat B."/>
            <person name="Grigoriev I.V."/>
            <person name="Hibbett D."/>
            <person name="Nagy L.G."/>
            <person name="Martin F.M."/>
        </authorList>
    </citation>
    <scope>NUCLEOTIDE SEQUENCE</scope>
    <source>
        <strain evidence="5">UH-Tt-Lm1</strain>
    </source>
</reference>
<dbReference type="PANTHER" id="PTHR46648:SF1">
    <property type="entry name" value="ADENOSINE 5'-MONOPHOSPHORAMIDASE HNT1"/>
    <property type="match status" value="1"/>
</dbReference>
<dbReference type="PANTHER" id="PTHR46648">
    <property type="entry name" value="HIT FAMILY PROTEIN 1"/>
    <property type="match status" value="1"/>
</dbReference>
<name>A0A9P6H3L9_9AGAM</name>
<feature type="domain" description="HIT" evidence="4">
    <location>
        <begin position="25"/>
        <end position="130"/>
    </location>
</feature>
<sequence>MTSFIVEAHVGRVVRPEWAGDPQCAFCSILQKKLPAYILYEDEKVISILDIAPLRLGHTLVIPKVHLKHISELPEDYAAALGLAVTRVAKALTKFLENPGLNVVGNQEYAQAVPHVHYHIIPAPQLDAPRGTGTYNALNPPTEKEMHRMELEGRTELDEDFAKEFSDRIRRELSATASSHL</sequence>
<feature type="short sequence motif" description="Histidine triad motif" evidence="2 3">
    <location>
        <begin position="115"/>
        <end position="119"/>
    </location>
</feature>
<reference evidence="5" key="1">
    <citation type="journal article" date="2020" name="Nat. Commun.">
        <title>Large-scale genome sequencing of mycorrhizal fungi provides insights into the early evolution of symbiotic traits.</title>
        <authorList>
            <person name="Miyauchi S."/>
            <person name="Kiss E."/>
            <person name="Kuo A."/>
            <person name="Drula E."/>
            <person name="Kohler A."/>
            <person name="Sanchez-Garcia M."/>
            <person name="Morin E."/>
            <person name="Andreopoulos B."/>
            <person name="Barry K.W."/>
            <person name="Bonito G."/>
            <person name="Buee M."/>
            <person name="Carver A."/>
            <person name="Chen C."/>
            <person name="Cichocki N."/>
            <person name="Clum A."/>
            <person name="Culley D."/>
            <person name="Crous P.W."/>
            <person name="Fauchery L."/>
            <person name="Girlanda M."/>
            <person name="Hayes R.D."/>
            <person name="Keri Z."/>
            <person name="LaButti K."/>
            <person name="Lipzen A."/>
            <person name="Lombard V."/>
            <person name="Magnuson J."/>
            <person name="Maillard F."/>
            <person name="Murat C."/>
            <person name="Nolan M."/>
            <person name="Ohm R.A."/>
            <person name="Pangilinan J."/>
            <person name="Pereira M.F."/>
            <person name="Perotto S."/>
            <person name="Peter M."/>
            <person name="Pfister S."/>
            <person name="Riley R."/>
            <person name="Sitrit Y."/>
            <person name="Stielow J.B."/>
            <person name="Szollosi G."/>
            <person name="Zifcakova L."/>
            <person name="Stursova M."/>
            <person name="Spatafora J.W."/>
            <person name="Tedersoo L."/>
            <person name="Vaario L.M."/>
            <person name="Yamada A."/>
            <person name="Yan M."/>
            <person name="Wang P."/>
            <person name="Xu J."/>
            <person name="Bruns T."/>
            <person name="Baldrian P."/>
            <person name="Vilgalys R."/>
            <person name="Dunand C."/>
            <person name="Henrissat B."/>
            <person name="Grigoriev I.V."/>
            <person name="Hibbett D."/>
            <person name="Nagy L.G."/>
            <person name="Martin F.M."/>
        </authorList>
    </citation>
    <scope>NUCLEOTIDE SEQUENCE</scope>
    <source>
        <strain evidence="5">UH-Tt-Lm1</strain>
    </source>
</reference>
<dbReference type="InterPro" id="IPR011146">
    <property type="entry name" value="HIT-like"/>
</dbReference>
<evidence type="ECO:0000256" key="2">
    <source>
        <dbReference type="PIRSR" id="PIRSR601310-3"/>
    </source>
</evidence>
<dbReference type="GO" id="GO:0009117">
    <property type="term" value="P:nucleotide metabolic process"/>
    <property type="evidence" value="ECO:0007669"/>
    <property type="project" value="TreeGrafter"/>
</dbReference>
<dbReference type="PROSITE" id="PS51084">
    <property type="entry name" value="HIT_2"/>
    <property type="match status" value="1"/>
</dbReference>
<proteinExistence type="predicted"/>
<evidence type="ECO:0000259" key="4">
    <source>
        <dbReference type="PROSITE" id="PS51084"/>
    </source>
</evidence>
<evidence type="ECO:0000313" key="6">
    <source>
        <dbReference type="Proteomes" id="UP000736335"/>
    </source>
</evidence>
<evidence type="ECO:0000256" key="1">
    <source>
        <dbReference type="PIRSR" id="PIRSR601310-1"/>
    </source>
</evidence>
<dbReference type="SUPFAM" id="SSF54197">
    <property type="entry name" value="HIT-like"/>
    <property type="match status" value="1"/>
</dbReference>
<evidence type="ECO:0000313" key="5">
    <source>
        <dbReference type="EMBL" id="KAF9778742.1"/>
    </source>
</evidence>
<dbReference type="Proteomes" id="UP000736335">
    <property type="component" value="Unassembled WGS sequence"/>
</dbReference>
<dbReference type="InterPro" id="IPR001310">
    <property type="entry name" value="Histidine_triad_HIT"/>
</dbReference>
<dbReference type="Gene3D" id="3.30.428.10">
    <property type="entry name" value="HIT-like"/>
    <property type="match status" value="1"/>
</dbReference>